<proteinExistence type="predicted"/>
<evidence type="ECO:0000313" key="1">
    <source>
        <dbReference type="Proteomes" id="UP000887576"/>
    </source>
</evidence>
<organism evidence="1 2">
    <name type="scientific">Panagrolaimus sp. JU765</name>
    <dbReference type="NCBI Taxonomy" id="591449"/>
    <lineage>
        <taxon>Eukaryota</taxon>
        <taxon>Metazoa</taxon>
        <taxon>Ecdysozoa</taxon>
        <taxon>Nematoda</taxon>
        <taxon>Chromadorea</taxon>
        <taxon>Rhabditida</taxon>
        <taxon>Tylenchina</taxon>
        <taxon>Panagrolaimomorpha</taxon>
        <taxon>Panagrolaimoidea</taxon>
        <taxon>Panagrolaimidae</taxon>
        <taxon>Panagrolaimus</taxon>
    </lineage>
</organism>
<evidence type="ECO:0000313" key="2">
    <source>
        <dbReference type="WBParaSite" id="JU765_v2.g13043.t1"/>
    </source>
</evidence>
<reference evidence="2" key="1">
    <citation type="submission" date="2022-11" db="UniProtKB">
        <authorList>
            <consortium name="WormBaseParasite"/>
        </authorList>
    </citation>
    <scope>IDENTIFICATION</scope>
</reference>
<sequence>MVLIAIALITKNGKNLLTRQFVTKMTKLRLEGLIEVFPKLVAGNSSQRQHTFIETESVRYVYQPLDDIYVVLITTKQSNILEDLEALRLFARVVTEYCSSVNESGILNNAFELIFAFDEIVALGYRENVNLAMIRTYTEMDSHEERIHKQILNAQMREAISRGQQRAKELKNKKYDHDKRSGMSSGTAISSSNAAFVSASTIDRQIPATKFESSKLSTNSSSKALKLGSKGVSDEAFLEKLRDEGQIIADVKKVQLSAGRKTSEENLNREAVLVKLTEKLSATVSRNGGVESADVTGSLTINVNDSAFVTTALKIGTNSDKQCQMQVHPNMDKNSWQTDNVLKLKNVDKTYPLKNDVGLLKWRLPIEDEEDLPLVLNVFPNEQYITLFKMYKS</sequence>
<accession>A0AC34Q5T1</accession>
<dbReference type="WBParaSite" id="JU765_v2.g13043.t1">
    <property type="protein sequence ID" value="JU765_v2.g13043.t1"/>
    <property type="gene ID" value="JU765_v2.g13043"/>
</dbReference>
<name>A0AC34Q5T1_9BILA</name>
<protein>
    <submittedName>
        <fullName evidence="2">Coatomer subunit delta</fullName>
    </submittedName>
</protein>
<dbReference type="Proteomes" id="UP000887576">
    <property type="component" value="Unplaced"/>
</dbReference>